<reference evidence="1 2" key="1">
    <citation type="journal article" date="2018" name="Mol. Biol. Evol.">
        <title>Broad Genomic Sampling Reveals a Smut Pathogenic Ancestry of the Fungal Clade Ustilaginomycotina.</title>
        <authorList>
            <person name="Kijpornyongpan T."/>
            <person name="Mondo S.J."/>
            <person name="Barry K."/>
            <person name="Sandor L."/>
            <person name="Lee J."/>
            <person name="Lipzen A."/>
            <person name="Pangilinan J."/>
            <person name="LaButti K."/>
            <person name="Hainaut M."/>
            <person name="Henrissat B."/>
            <person name="Grigoriev I.V."/>
            <person name="Spatafora J.W."/>
            <person name="Aime M.C."/>
        </authorList>
    </citation>
    <scope>NUCLEOTIDE SEQUENCE [LARGE SCALE GENOMIC DNA]</scope>
    <source>
        <strain evidence="1 2">MCA 3882</strain>
    </source>
</reference>
<evidence type="ECO:0000313" key="1">
    <source>
        <dbReference type="EMBL" id="PWN31673.1"/>
    </source>
</evidence>
<dbReference type="InParanoid" id="A0A316V642"/>
<gene>
    <name evidence="1" type="ORF">FA14DRAFT_162608</name>
</gene>
<dbReference type="Gene3D" id="3.40.50.720">
    <property type="entry name" value="NAD(P)-binding Rossmann-like Domain"/>
    <property type="match status" value="1"/>
</dbReference>
<protein>
    <recommendedName>
        <fullName evidence="3">NAD(P)-binding protein</fullName>
    </recommendedName>
</protein>
<evidence type="ECO:0000313" key="2">
    <source>
        <dbReference type="Proteomes" id="UP000245771"/>
    </source>
</evidence>
<organism evidence="1 2">
    <name type="scientific">Meira miltonrushii</name>
    <dbReference type="NCBI Taxonomy" id="1280837"/>
    <lineage>
        <taxon>Eukaryota</taxon>
        <taxon>Fungi</taxon>
        <taxon>Dikarya</taxon>
        <taxon>Basidiomycota</taxon>
        <taxon>Ustilaginomycotina</taxon>
        <taxon>Exobasidiomycetes</taxon>
        <taxon>Exobasidiales</taxon>
        <taxon>Brachybasidiaceae</taxon>
        <taxon>Meira</taxon>
    </lineage>
</organism>
<dbReference type="GeneID" id="37021469"/>
<proteinExistence type="predicted"/>
<name>A0A316V642_9BASI</name>
<dbReference type="STRING" id="1280837.A0A316V642"/>
<dbReference type="Proteomes" id="UP000245771">
    <property type="component" value="Unassembled WGS sequence"/>
</dbReference>
<dbReference type="SUPFAM" id="SSF51735">
    <property type="entry name" value="NAD(P)-binding Rossmann-fold domains"/>
    <property type="match status" value="1"/>
</dbReference>
<dbReference type="AlphaFoldDB" id="A0A316V642"/>
<dbReference type="OrthoDB" id="674948at2759"/>
<dbReference type="RefSeq" id="XP_025351975.1">
    <property type="nucleotide sequence ID" value="XM_025499688.1"/>
</dbReference>
<dbReference type="PANTHER" id="PTHR40129:SF2">
    <property type="entry name" value="KETOPANTOATE REDUCTASE N-TERMINAL DOMAIN-CONTAINING PROTEIN"/>
    <property type="match status" value="1"/>
</dbReference>
<keyword evidence="2" id="KW-1185">Reference proteome</keyword>
<evidence type="ECO:0008006" key="3">
    <source>
        <dbReference type="Google" id="ProtNLM"/>
    </source>
</evidence>
<sequence>MDCFPQQLLNLVTGRSNAGNIKLTTELSQGPVDILALGSGWTWSFLGPAAGEAGLRTISTTRNGGNGTIPFTFDPESDDKTPFESLPDAKTVIVIFPLYSADAAKRLVNGYISTRSEAYSMTPFSEKAVDTSRARFILLGSTGIYGQGGPTLQNAPCNLSSADQSADTLFNQTLKKGSHQSPWFDRNSKIDDVPRSRGENAFLEFNQNKDAVQTSVLCLSGLWGHGRSLRRYVGRIAPTRERLAKLGSVHFIHGHDLARALLAMHDQWNKAAGQRWILTNERVYDLWDLISQWGNAGEDGRDHIPQGLQPIWVQELINESRKSKKESTRIRALPRTPEQLGYALDSSDFWSTFGLFPEVPWVD</sequence>
<accession>A0A316V642</accession>
<dbReference type="EMBL" id="KZ819607">
    <property type="protein sequence ID" value="PWN31673.1"/>
    <property type="molecule type" value="Genomic_DNA"/>
</dbReference>
<dbReference type="InterPro" id="IPR036291">
    <property type="entry name" value="NAD(P)-bd_dom_sf"/>
</dbReference>
<dbReference type="PANTHER" id="PTHR40129">
    <property type="entry name" value="KETOPANTOATE REDUCTASE N-TERMINAL DOMAIN-CONTAINING PROTEIN"/>
    <property type="match status" value="1"/>
</dbReference>